<accession>A0A0C3JSR2</accession>
<proteinExistence type="predicted"/>
<gene>
    <name evidence="2" type="ORF">M404DRAFT_20019</name>
</gene>
<protein>
    <submittedName>
        <fullName evidence="2">Uncharacterized protein</fullName>
    </submittedName>
</protein>
<dbReference type="HOGENOM" id="CLU_1448275_0_0_1"/>
<dbReference type="AlphaFoldDB" id="A0A0C3JSR2"/>
<dbReference type="Proteomes" id="UP000054217">
    <property type="component" value="Unassembled WGS sequence"/>
</dbReference>
<organism evidence="2 3">
    <name type="scientific">Pisolithus tinctorius Marx 270</name>
    <dbReference type="NCBI Taxonomy" id="870435"/>
    <lineage>
        <taxon>Eukaryota</taxon>
        <taxon>Fungi</taxon>
        <taxon>Dikarya</taxon>
        <taxon>Basidiomycota</taxon>
        <taxon>Agaricomycotina</taxon>
        <taxon>Agaricomycetes</taxon>
        <taxon>Agaricomycetidae</taxon>
        <taxon>Boletales</taxon>
        <taxon>Sclerodermatineae</taxon>
        <taxon>Pisolithaceae</taxon>
        <taxon>Pisolithus</taxon>
    </lineage>
</organism>
<feature type="region of interest" description="Disordered" evidence="1">
    <location>
        <begin position="1"/>
        <end position="21"/>
    </location>
</feature>
<keyword evidence="3" id="KW-1185">Reference proteome</keyword>
<name>A0A0C3JSR2_PISTI</name>
<evidence type="ECO:0000256" key="1">
    <source>
        <dbReference type="SAM" id="MobiDB-lite"/>
    </source>
</evidence>
<evidence type="ECO:0000313" key="3">
    <source>
        <dbReference type="Proteomes" id="UP000054217"/>
    </source>
</evidence>
<sequence>MASTDGESTKDPVVSSRVPQGEAGNLYRLAAPAPGQQLSEGNDHRLCMGGVLSENITRDSSEAANSNVETLRQCWGMFQSSLSAFHWAPSSRLTFVSSSPKLPGDAPPKIDWRHSHSFVQHQQVVAKLLELVNTLQDEEDQIFMAEKKALVSDIQEHQLYLGRIMKHEWSCHQAECTTDMTALSSDFPVIVKTGIYFYYPMLL</sequence>
<evidence type="ECO:0000313" key="2">
    <source>
        <dbReference type="EMBL" id="KIO12188.1"/>
    </source>
</evidence>
<reference evidence="3" key="2">
    <citation type="submission" date="2015-01" db="EMBL/GenBank/DDBJ databases">
        <title>Evolutionary Origins and Diversification of the Mycorrhizal Mutualists.</title>
        <authorList>
            <consortium name="DOE Joint Genome Institute"/>
            <consortium name="Mycorrhizal Genomics Consortium"/>
            <person name="Kohler A."/>
            <person name="Kuo A."/>
            <person name="Nagy L.G."/>
            <person name="Floudas D."/>
            <person name="Copeland A."/>
            <person name="Barry K.W."/>
            <person name="Cichocki N."/>
            <person name="Veneault-Fourrey C."/>
            <person name="LaButti K."/>
            <person name="Lindquist E.A."/>
            <person name="Lipzen A."/>
            <person name="Lundell T."/>
            <person name="Morin E."/>
            <person name="Murat C."/>
            <person name="Riley R."/>
            <person name="Ohm R."/>
            <person name="Sun H."/>
            <person name="Tunlid A."/>
            <person name="Henrissat B."/>
            <person name="Grigoriev I.V."/>
            <person name="Hibbett D.S."/>
            <person name="Martin F."/>
        </authorList>
    </citation>
    <scope>NUCLEOTIDE SEQUENCE [LARGE SCALE GENOMIC DNA]</scope>
    <source>
        <strain evidence="3">Marx 270</strain>
    </source>
</reference>
<dbReference type="InParanoid" id="A0A0C3JSR2"/>
<reference evidence="2 3" key="1">
    <citation type="submission" date="2014-04" db="EMBL/GenBank/DDBJ databases">
        <authorList>
            <consortium name="DOE Joint Genome Institute"/>
            <person name="Kuo A."/>
            <person name="Kohler A."/>
            <person name="Costa M.D."/>
            <person name="Nagy L.G."/>
            <person name="Floudas D."/>
            <person name="Copeland A."/>
            <person name="Barry K.W."/>
            <person name="Cichocki N."/>
            <person name="Veneault-Fourrey C."/>
            <person name="LaButti K."/>
            <person name="Lindquist E.A."/>
            <person name="Lipzen A."/>
            <person name="Lundell T."/>
            <person name="Morin E."/>
            <person name="Murat C."/>
            <person name="Sun H."/>
            <person name="Tunlid A."/>
            <person name="Henrissat B."/>
            <person name="Grigoriev I.V."/>
            <person name="Hibbett D.S."/>
            <person name="Martin F."/>
            <person name="Nordberg H.P."/>
            <person name="Cantor M.N."/>
            <person name="Hua S.X."/>
        </authorList>
    </citation>
    <scope>NUCLEOTIDE SEQUENCE [LARGE SCALE GENOMIC DNA]</scope>
    <source>
        <strain evidence="2 3">Marx 270</strain>
    </source>
</reference>
<dbReference type="EMBL" id="KN831948">
    <property type="protein sequence ID" value="KIO12188.1"/>
    <property type="molecule type" value="Genomic_DNA"/>
</dbReference>